<dbReference type="InterPro" id="IPR012902">
    <property type="entry name" value="N_methyl_site"/>
</dbReference>
<accession>A0A6P1TR95</accession>
<organism evidence="1 2">
    <name type="scientific">Anaerocolumna sedimenticola</name>
    <dbReference type="NCBI Taxonomy" id="2696063"/>
    <lineage>
        <taxon>Bacteria</taxon>
        <taxon>Bacillati</taxon>
        <taxon>Bacillota</taxon>
        <taxon>Clostridia</taxon>
        <taxon>Lachnospirales</taxon>
        <taxon>Lachnospiraceae</taxon>
        <taxon>Anaerocolumna</taxon>
    </lineage>
</organism>
<proteinExistence type="predicted"/>
<keyword evidence="2" id="KW-1185">Reference proteome</keyword>
<reference evidence="1 2" key="1">
    <citation type="submission" date="2020-01" db="EMBL/GenBank/DDBJ databases">
        <title>Genome analysis of Anaerocolumna sp. CBA3638.</title>
        <authorList>
            <person name="Kim J."/>
            <person name="Roh S.W."/>
        </authorList>
    </citation>
    <scope>NUCLEOTIDE SEQUENCE [LARGE SCALE GENOMIC DNA]</scope>
    <source>
        <strain evidence="1 2">CBA3638</strain>
    </source>
</reference>
<evidence type="ECO:0000313" key="1">
    <source>
        <dbReference type="EMBL" id="QHQ61958.1"/>
    </source>
</evidence>
<dbReference type="RefSeq" id="WP_161838783.1">
    <property type="nucleotide sequence ID" value="NZ_CP048000.1"/>
</dbReference>
<dbReference type="Pfam" id="PF07963">
    <property type="entry name" value="N_methyl"/>
    <property type="match status" value="1"/>
</dbReference>
<evidence type="ECO:0000313" key="2">
    <source>
        <dbReference type="Proteomes" id="UP000464314"/>
    </source>
</evidence>
<name>A0A6P1TR95_9FIRM</name>
<dbReference type="KEGG" id="anr:Ana3638_15150"/>
<sequence length="446" mass="50234">MKQRNQNNAGFTLIEALLCIAVLGLLITPLLGSFVTTAKVNIVGKKNQKATVLAGNIMESIQAMTLEETALQFNNAQLFQIINSNLNGYSDSNYQLKDYSEDGYGEYYSYGDGIYRKITESTNPRSSVATVPGDGTSQNYVFNPPGNRTSFVFGVQNLLDGETAYDTLITLDTSTYSDRIKYEDTMNNYKMPSLAELNENTLAILDLEGINTTWSDDSENAEPTWHISTDEQAISDFYNIYLSHQALEDTQSEDTDDTHNIGIDEIKDKISKDIEIYLTKDDTLKQVTVECRITYRCDLDLNEDGRTEKLPQLNLMSGVYPYITGSENQCQVYLFYTPSQFTDRDSILIHNDSVDAAIYIANQNEEANTRVKIRKEEINHPITKLYTNLKNYQIDVNFPINDYNLVTKKVDSNRVYTITVSIYPAGAIQSGQLAKTYAVLTSAKEE</sequence>
<gene>
    <name evidence="1" type="ORF">Ana3638_15150</name>
</gene>
<dbReference type="AlphaFoldDB" id="A0A6P1TR95"/>
<dbReference type="EMBL" id="CP048000">
    <property type="protein sequence ID" value="QHQ61958.1"/>
    <property type="molecule type" value="Genomic_DNA"/>
</dbReference>
<dbReference type="NCBIfam" id="TIGR02532">
    <property type="entry name" value="IV_pilin_GFxxxE"/>
    <property type="match status" value="1"/>
</dbReference>
<protein>
    <submittedName>
        <fullName evidence="1">Prepilin-type N-terminal cleavage/methylation domain-containing protein</fullName>
    </submittedName>
</protein>
<dbReference type="Proteomes" id="UP000464314">
    <property type="component" value="Chromosome"/>
</dbReference>